<protein>
    <submittedName>
        <fullName evidence="2">Transcriptional regulator, predicted component of viral defense system</fullName>
    </submittedName>
</protein>
<sequence>MNYVEKLEELIKKQHGTVLSADLDSYEIPRVYLQMMVAEGKLERVDRGVYVSLDSIEDEMYSMQTKYPKLIYSHETALYMHGLSDRTPFEYSATVPSGYKVVRNVADRFKIYYIKKELHELGVVTVKSTHGNPIRAYDIERTICDLIRSRNRIDVQIINDALKRFVKLKSADFTILMDYAKKFKVDAILKNYIEVLL</sequence>
<proteinExistence type="predicted"/>
<accession>A0A1G5RXS7</accession>
<dbReference type="AlphaFoldDB" id="A0A1G5RXS7"/>
<dbReference type="RefSeq" id="WP_170829332.1">
    <property type="nucleotide sequence ID" value="NZ_FMWL01000005.1"/>
</dbReference>
<dbReference type="EMBL" id="FMWL01000005">
    <property type="protein sequence ID" value="SCZ78550.1"/>
    <property type="molecule type" value="Genomic_DNA"/>
</dbReference>
<dbReference type="Pfam" id="PF13338">
    <property type="entry name" value="AbiEi_4"/>
    <property type="match status" value="1"/>
</dbReference>
<keyword evidence="3" id="KW-1185">Reference proteome</keyword>
<evidence type="ECO:0000259" key="1">
    <source>
        <dbReference type="Pfam" id="PF13338"/>
    </source>
</evidence>
<gene>
    <name evidence="2" type="ORF">SAMN03080599_01284</name>
</gene>
<evidence type="ECO:0000313" key="3">
    <source>
        <dbReference type="Proteomes" id="UP000199208"/>
    </source>
</evidence>
<organism evidence="2 3">
    <name type="scientific">Acidaminobacter hydrogenoformans DSM 2784</name>
    <dbReference type="NCBI Taxonomy" id="1120920"/>
    <lineage>
        <taxon>Bacteria</taxon>
        <taxon>Bacillati</taxon>
        <taxon>Bacillota</taxon>
        <taxon>Clostridia</taxon>
        <taxon>Peptostreptococcales</taxon>
        <taxon>Acidaminobacteraceae</taxon>
        <taxon>Acidaminobacter</taxon>
    </lineage>
</organism>
<feature type="domain" description="AbiEi antitoxin N-terminal" evidence="1">
    <location>
        <begin position="5"/>
        <end position="51"/>
    </location>
</feature>
<dbReference type="STRING" id="1120920.SAMN03080599_01284"/>
<evidence type="ECO:0000313" key="2">
    <source>
        <dbReference type="EMBL" id="SCZ78550.1"/>
    </source>
</evidence>
<name>A0A1G5RXS7_9FIRM</name>
<dbReference type="InterPro" id="IPR025159">
    <property type="entry name" value="AbiEi_N"/>
</dbReference>
<reference evidence="2 3" key="1">
    <citation type="submission" date="2016-10" db="EMBL/GenBank/DDBJ databases">
        <authorList>
            <person name="de Groot N.N."/>
        </authorList>
    </citation>
    <scope>NUCLEOTIDE SEQUENCE [LARGE SCALE GENOMIC DNA]</scope>
    <source>
        <strain evidence="2 3">DSM 2784</strain>
    </source>
</reference>
<dbReference type="Proteomes" id="UP000199208">
    <property type="component" value="Unassembled WGS sequence"/>
</dbReference>